<dbReference type="Pfam" id="PF00067">
    <property type="entry name" value="p450"/>
    <property type="match status" value="1"/>
</dbReference>
<reference evidence="8" key="1">
    <citation type="journal article" date="2019" name="bioRxiv">
        <title>Genomics, evolutionary history and diagnostics of the Alternaria alternata species group including apple and Asian pear pathotypes.</title>
        <authorList>
            <person name="Armitage A.D."/>
            <person name="Cockerton H.M."/>
            <person name="Sreenivasaprasad S."/>
            <person name="Woodhall J.W."/>
            <person name="Lane C.R."/>
            <person name="Harrison R.J."/>
            <person name="Clarkson J.P."/>
        </authorList>
    </citation>
    <scope>NUCLEOTIDE SEQUENCE [LARGE SCALE GENOMIC DNA]</scope>
    <source>
        <strain evidence="8">FERA 635</strain>
    </source>
</reference>
<keyword evidence="8" id="KW-1185">Reference proteome</keyword>
<dbReference type="Gene3D" id="1.10.630.10">
    <property type="entry name" value="Cytochrome P450"/>
    <property type="match status" value="1"/>
</dbReference>
<accession>A0ABY0FNZ6</accession>
<evidence type="ECO:0000313" key="8">
    <source>
        <dbReference type="Proteomes" id="UP000293195"/>
    </source>
</evidence>
<comment type="caution">
    <text evidence="7">The sequence shown here is derived from an EMBL/GenBank/DDBJ whole genome shotgun (WGS) entry which is preliminary data.</text>
</comment>
<dbReference type="EMBL" id="PDXF01000202">
    <property type="protein sequence ID" value="RYN85203.1"/>
    <property type="molecule type" value="Genomic_DNA"/>
</dbReference>
<evidence type="ECO:0000256" key="3">
    <source>
        <dbReference type="ARBA" id="ARBA00022617"/>
    </source>
</evidence>
<evidence type="ECO:0000256" key="1">
    <source>
        <dbReference type="ARBA" id="ARBA00001971"/>
    </source>
</evidence>
<comment type="similarity">
    <text evidence="2 6">Belongs to the cytochrome P450 family.</text>
</comment>
<dbReference type="InterPro" id="IPR017972">
    <property type="entry name" value="Cyt_P450_CS"/>
</dbReference>
<dbReference type="InterPro" id="IPR050121">
    <property type="entry name" value="Cytochrome_P450_monoxygenase"/>
</dbReference>
<comment type="cofactor">
    <cofactor evidence="1">
        <name>heme</name>
        <dbReference type="ChEBI" id="CHEBI:30413"/>
    </cofactor>
</comment>
<organism evidence="7 8">
    <name type="scientific">Alternaria tenuissima</name>
    <dbReference type="NCBI Taxonomy" id="119927"/>
    <lineage>
        <taxon>Eukaryota</taxon>
        <taxon>Fungi</taxon>
        <taxon>Dikarya</taxon>
        <taxon>Ascomycota</taxon>
        <taxon>Pezizomycotina</taxon>
        <taxon>Dothideomycetes</taxon>
        <taxon>Pleosporomycetidae</taxon>
        <taxon>Pleosporales</taxon>
        <taxon>Pleosporineae</taxon>
        <taxon>Pleosporaceae</taxon>
        <taxon>Alternaria</taxon>
        <taxon>Alternaria sect. Alternaria</taxon>
        <taxon>Alternaria alternata complex</taxon>
    </lineage>
</organism>
<keyword evidence="4 6" id="KW-0479">Metal-binding</keyword>
<dbReference type="InterPro" id="IPR036396">
    <property type="entry name" value="Cyt_P450_sf"/>
</dbReference>
<gene>
    <name evidence="7" type="ORF">AA0119_g13308</name>
</gene>
<keyword evidence="3 6" id="KW-0349">Heme</keyword>
<evidence type="ECO:0000313" key="7">
    <source>
        <dbReference type="EMBL" id="RYN85203.1"/>
    </source>
</evidence>
<dbReference type="PRINTS" id="PR00463">
    <property type="entry name" value="EP450I"/>
</dbReference>
<keyword evidence="5 6" id="KW-0408">Iron</keyword>
<dbReference type="PRINTS" id="PR00385">
    <property type="entry name" value="P450"/>
</dbReference>
<name>A0ABY0FNZ6_9PLEO</name>
<keyword evidence="6" id="KW-0503">Monooxygenase</keyword>
<dbReference type="PROSITE" id="PS00086">
    <property type="entry name" value="CYTOCHROME_P450"/>
    <property type="match status" value="1"/>
</dbReference>
<sequence length="345" mass="38758">MFGAGMDIQSIGTERDPIMAQRKRALFSTALSAKGLAQQEPVMQKNVDLFVEKLGVLGSADDGVDMAKWFIYLGFDILGEMAFGESFECVQREASHPWLDQMLGLMHMVTVMDNLRRYPMLATLVACIPWVNGYQKRMIQFSREKTAARLQKQGEQRDFLDNVASRVREGLISQDEMVSHSWNLALVQLQPTRRDPSVDTWTSMAGGETSGSAMASIVYFVLKNPEVHHKLKEEVRTAFVSYTEIDVTSTTKLAYLIAVLKEGMRIFPTAPQGTPRASPGMIVEGHHIPPGAEVYVSPWAVTHDPRFWREPYAFRPERWLDPTCTDDRSASQPFSLGPRVCPGKL</sequence>
<protein>
    <recommendedName>
        <fullName evidence="9">Cytochrome P450 monooxygenase</fullName>
    </recommendedName>
</protein>
<dbReference type="InterPro" id="IPR001128">
    <property type="entry name" value="Cyt_P450"/>
</dbReference>
<dbReference type="PANTHER" id="PTHR24305">
    <property type="entry name" value="CYTOCHROME P450"/>
    <property type="match status" value="1"/>
</dbReference>
<dbReference type="PANTHER" id="PTHR24305:SF210">
    <property type="entry name" value="CYTOCHROME P450 MONOOXYGENASE ASQL-RELATED"/>
    <property type="match status" value="1"/>
</dbReference>
<evidence type="ECO:0000256" key="4">
    <source>
        <dbReference type="ARBA" id="ARBA00022723"/>
    </source>
</evidence>
<dbReference type="SUPFAM" id="SSF48264">
    <property type="entry name" value="Cytochrome P450"/>
    <property type="match status" value="1"/>
</dbReference>
<evidence type="ECO:0000256" key="2">
    <source>
        <dbReference type="ARBA" id="ARBA00010617"/>
    </source>
</evidence>
<evidence type="ECO:0000256" key="6">
    <source>
        <dbReference type="RuleBase" id="RU000461"/>
    </source>
</evidence>
<keyword evidence="6" id="KW-0560">Oxidoreductase</keyword>
<evidence type="ECO:0000256" key="5">
    <source>
        <dbReference type="ARBA" id="ARBA00023004"/>
    </source>
</evidence>
<evidence type="ECO:0008006" key="9">
    <source>
        <dbReference type="Google" id="ProtNLM"/>
    </source>
</evidence>
<proteinExistence type="inferred from homology"/>
<dbReference type="Proteomes" id="UP000293195">
    <property type="component" value="Unassembled WGS sequence"/>
</dbReference>
<dbReference type="InterPro" id="IPR002401">
    <property type="entry name" value="Cyt_P450_E_grp-I"/>
</dbReference>